<organism evidence="1 2">
    <name type="scientific">Micromonospora globispora</name>
    <dbReference type="NCBI Taxonomy" id="1450148"/>
    <lineage>
        <taxon>Bacteria</taxon>
        <taxon>Bacillati</taxon>
        <taxon>Actinomycetota</taxon>
        <taxon>Actinomycetes</taxon>
        <taxon>Micromonosporales</taxon>
        <taxon>Micromonosporaceae</taxon>
        <taxon>Micromonospora</taxon>
    </lineage>
</organism>
<keyword evidence="2" id="KW-1185">Reference proteome</keyword>
<dbReference type="RefSeq" id="WP_109948285.1">
    <property type="nucleotide sequence ID" value="NZ_QGGF01000447.1"/>
</dbReference>
<comment type="caution">
    <text evidence="1">The sequence shown here is derived from an EMBL/GenBank/DDBJ whole genome shotgun (WGS) entry which is preliminary data.</text>
</comment>
<dbReference type="Proteomes" id="UP000245683">
    <property type="component" value="Unassembled WGS sequence"/>
</dbReference>
<reference evidence="2" key="1">
    <citation type="submission" date="2018-05" db="EMBL/GenBank/DDBJ databases">
        <title>Micromonospora globispora sp. nov. and Micromonospora rugosa sp. nov., isolated from marine sediment.</title>
        <authorList>
            <person name="Carro L."/>
            <person name="Aysel V."/>
            <person name="Cetin D."/>
            <person name="Igual J.M."/>
            <person name="Klenk H.-P."/>
            <person name="Trujillo M.E."/>
            <person name="Sahin N."/>
        </authorList>
    </citation>
    <scope>NUCLEOTIDE SEQUENCE [LARGE SCALE GENOMIC DNA]</scope>
    <source>
        <strain evidence="2">S2904</strain>
    </source>
</reference>
<name>A0A317JR60_9ACTN</name>
<sequence length="84" mass="8696">MDLGGPLLSLLPTTEGTLILESPTATWRSTDGGASFTQVGPSLGSRAYALPGGGYAIPTNNGEFSVWLSPDGAKWSYVGRPEVP</sequence>
<dbReference type="EMBL" id="QGSV01000479">
    <property type="protein sequence ID" value="PWU43229.1"/>
    <property type="molecule type" value="Genomic_DNA"/>
</dbReference>
<dbReference type="OrthoDB" id="3333087at2"/>
<gene>
    <name evidence="1" type="ORF">DLJ46_32495</name>
</gene>
<evidence type="ECO:0000313" key="2">
    <source>
        <dbReference type="Proteomes" id="UP000245683"/>
    </source>
</evidence>
<protein>
    <recommendedName>
        <fullName evidence="3">Glycosyl hydrolase</fullName>
    </recommendedName>
</protein>
<dbReference type="SUPFAM" id="SSF110296">
    <property type="entry name" value="Oligoxyloglucan reducing end-specific cellobiohydrolase"/>
    <property type="match status" value="1"/>
</dbReference>
<proteinExistence type="predicted"/>
<evidence type="ECO:0008006" key="3">
    <source>
        <dbReference type="Google" id="ProtNLM"/>
    </source>
</evidence>
<dbReference type="Gene3D" id="2.130.10.10">
    <property type="entry name" value="YVTN repeat-like/Quinoprotein amine dehydrogenase"/>
    <property type="match status" value="1"/>
</dbReference>
<accession>A0A317JR60</accession>
<evidence type="ECO:0000313" key="1">
    <source>
        <dbReference type="EMBL" id="PWU43229.1"/>
    </source>
</evidence>
<dbReference type="AlphaFoldDB" id="A0A317JR60"/>
<dbReference type="InterPro" id="IPR015943">
    <property type="entry name" value="WD40/YVTN_repeat-like_dom_sf"/>
</dbReference>